<keyword evidence="11" id="KW-0732">Signal</keyword>
<feature type="domain" description="Catalase core" evidence="12">
    <location>
        <begin position="18"/>
        <end position="332"/>
    </location>
</feature>
<dbReference type="InterPro" id="IPR024168">
    <property type="entry name" value="Catalase_SrpA-type_pred"/>
</dbReference>
<gene>
    <name evidence="13" type="ORF">FGKAn22_11490</name>
</gene>
<dbReference type="EMBL" id="AP019536">
    <property type="protein sequence ID" value="BBI99456.1"/>
    <property type="molecule type" value="Genomic_DNA"/>
</dbReference>
<dbReference type="InterPro" id="IPR020835">
    <property type="entry name" value="Catalase_sf"/>
</dbReference>
<dbReference type="KEGG" id="fku:FGKAn22_11490"/>
<evidence type="ECO:0000256" key="3">
    <source>
        <dbReference type="ARBA" id="ARBA00022559"/>
    </source>
</evidence>
<evidence type="ECO:0000256" key="9">
    <source>
        <dbReference type="PIRSR" id="PIRSR000296-1"/>
    </source>
</evidence>
<keyword evidence="3 8" id="KW-0575">Peroxidase</keyword>
<comment type="function">
    <text evidence="1">Decomposes hydrogen peroxide into water and oxygen; serves to protect cells from the toxic effects of hydrogen peroxide.</text>
</comment>
<dbReference type="Proteomes" id="UP001319121">
    <property type="component" value="Chromosome"/>
</dbReference>
<sequence length="332" mass="36141">MCNRSSREWLFAAALAVGMSPVMAAEEVTADQVVGAIEDVFGVTQGQRRNHTKGTCAQGEFVGMTEVSAYSRSPLFSGKRLPVVARFSLAGGNPKAPDTAKTPRGMALEFTLPDGGLQHITMLNTPMFGAAQPSTFLAQMIAMKPDPATGKPDPAKIRAFIDSHPDSRPQAEFLASHNPPSSYANSTYFGIHTFKFVGRDGKVTPVRWRFVPRDGEKRLSDAELKSSPPDFLERRLIERTRHGKVHWDMIVTIGEPGDPEDNPTVSWPEGRKEVRAGTLTISSAMPQHGAACEQVNFDPLVMAEGIEPSNDPILMFRSSAYAVSFVKRIGGL</sequence>
<evidence type="ECO:0000256" key="10">
    <source>
        <dbReference type="PIRSR" id="PIRSR000296-2"/>
    </source>
</evidence>
<evidence type="ECO:0000256" key="6">
    <source>
        <dbReference type="ARBA" id="ARBA00023002"/>
    </source>
</evidence>
<feature type="signal peptide" evidence="11">
    <location>
        <begin position="1"/>
        <end position="24"/>
    </location>
</feature>
<dbReference type="Gene3D" id="2.40.180.10">
    <property type="entry name" value="Catalase core domain"/>
    <property type="match status" value="1"/>
</dbReference>
<evidence type="ECO:0000256" key="2">
    <source>
        <dbReference type="ARBA" id="ARBA00005329"/>
    </source>
</evidence>
<dbReference type="RefSeq" id="WP_212787031.1">
    <property type="nucleotide sequence ID" value="NZ_AP019536.1"/>
</dbReference>
<feature type="chain" id="PRO_5042979669" description="Catalase-related peroxidase" evidence="11">
    <location>
        <begin position="25"/>
        <end position="332"/>
    </location>
</feature>
<keyword evidence="5 8" id="KW-0479">Metal-binding</keyword>
<dbReference type="GO" id="GO:0004096">
    <property type="term" value="F:catalase activity"/>
    <property type="evidence" value="ECO:0007669"/>
    <property type="project" value="InterPro"/>
</dbReference>
<dbReference type="PRINTS" id="PR00067">
    <property type="entry name" value="CATALASE"/>
</dbReference>
<comment type="similarity">
    <text evidence="2 8">Belongs to the catalase family.</text>
</comment>
<evidence type="ECO:0000256" key="11">
    <source>
        <dbReference type="SAM" id="SignalP"/>
    </source>
</evidence>
<keyword evidence="6 8" id="KW-0560">Oxidoreductase</keyword>
<keyword evidence="14" id="KW-1185">Reference proteome</keyword>
<dbReference type="InterPro" id="IPR011614">
    <property type="entry name" value="Catalase_core"/>
</dbReference>
<dbReference type="Gene3D" id="1.20.1280.120">
    <property type="match status" value="1"/>
</dbReference>
<evidence type="ECO:0000313" key="14">
    <source>
        <dbReference type="Proteomes" id="UP001319121"/>
    </source>
</evidence>
<dbReference type="PROSITE" id="PS51402">
    <property type="entry name" value="CATALASE_3"/>
    <property type="match status" value="1"/>
</dbReference>
<name>A0AAN1W0B0_9PROT</name>
<dbReference type="SMART" id="SM01060">
    <property type="entry name" value="Catalase"/>
    <property type="match status" value="1"/>
</dbReference>
<evidence type="ECO:0000256" key="1">
    <source>
        <dbReference type="ARBA" id="ARBA00002974"/>
    </source>
</evidence>
<dbReference type="PANTHER" id="PTHR11465:SF9">
    <property type="entry name" value="CATALASE"/>
    <property type="match status" value="1"/>
</dbReference>
<dbReference type="GO" id="GO:0005737">
    <property type="term" value="C:cytoplasm"/>
    <property type="evidence" value="ECO:0007669"/>
    <property type="project" value="TreeGrafter"/>
</dbReference>
<evidence type="ECO:0000256" key="4">
    <source>
        <dbReference type="ARBA" id="ARBA00022617"/>
    </source>
</evidence>
<dbReference type="SUPFAM" id="SSF56634">
    <property type="entry name" value="Heme-dependent catalase-like"/>
    <property type="match status" value="1"/>
</dbReference>
<dbReference type="PIRSF" id="PIRSF000296">
    <property type="entry name" value="SrpA"/>
    <property type="match status" value="1"/>
</dbReference>
<feature type="binding site" description="axial binding residue" evidence="10">
    <location>
        <position position="321"/>
    </location>
    <ligand>
        <name>heme</name>
        <dbReference type="ChEBI" id="CHEBI:30413"/>
    </ligand>
    <ligandPart>
        <name>Fe</name>
        <dbReference type="ChEBI" id="CHEBI:18248"/>
    </ligandPart>
</feature>
<proteinExistence type="inferred from homology"/>
<dbReference type="GO" id="GO:0042542">
    <property type="term" value="P:response to hydrogen peroxide"/>
    <property type="evidence" value="ECO:0007669"/>
    <property type="project" value="TreeGrafter"/>
</dbReference>
<keyword evidence="7 8" id="KW-0408">Iron</keyword>
<dbReference type="GO" id="GO:0020037">
    <property type="term" value="F:heme binding"/>
    <property type="evidence" value="ECO:0007669"/>
    <property type="project" value="InterPro"/>
</dbReference>
<evidence type="ECO:0000259" key="12">
    <source>
        <dbReference type="SMART" id="SM01060"/>
    </source>
</evidence>
<reference evidence="13 14" key="1">
    <citation type="submission" date="2019-03" db="EMBL/GenBank/DDBJ databases">
        <title>Complete genome sequence of Ferrigenium kumadai strain An22, a microaerophilic iron-oxidizing bacterium isolated from a paddy field soil.</title>
        <authorList>
            <person name="Watanabe T."/>
            <person name="Asakawa S."/>
        </authorList>
    </citation>
    <scope>NUCLEOTIDE SEQUENCE [LARGE SCALE GENOMIC DNA]</scope>
    <source>
        <strain evidence="13 14">An22</strain>
    </source>
</reference>
<dbReference type="CDD" id="cd08153">
    <property type="entry name" value="srpA_like"/>
    <property type="match status" value="1"/>
</dbReference>
<protein>
    <recommendedName>
        <fullName evidence="8">Catalase-related peroxidase</fullName>
        <ecNumber evidence="8">1.11.1.-</ecNumber>
    </recommendedName>
</protein>
<dbReference type="PANTHER" id="PTHR11465">
    <property type="entry name" value="CATALASE"/>
    <property type="match status" value="1"/>
</dbReference>
<evidence type="ECO:0000256" key="8">
    <source>
        <dbReference type="PIRNR" id="PIRNR000296"/>
    </source>
</evidence>
<feature type="active site" evidence="9">
    <location>
        <position position="51"/>
    </location>
</feature>
<keyword evidence="4 8" id="KW-0349">Heme</keyword>
<evidence type="ECO:0000313" key="13">
    <source>
        <dbReference type="EMBL" id="BBI99456.1"/>
    </source>
</evidence>
<evidence type="ECO:0000256" key="7">
    <source>
        <dbReference type="ARBA" id="ARBA00023004"/>
    </source>
</evidence>
<dbReference type="Pfam" id="PF00199">
    <property type="entry name" value="Catalase"/>
    <property type="match status" value="1"/>
</dbReference>
<comment type="function">
    <text evidence="8">Has an organic peroxide-dependent peroxidase activity.</text>
</comment>
<dbReference type="InterPro" id="IPR018028">
    <property type="entry name" value="Catalase"/>
</dbReference>
<organism evidence="13 14">
    <name type="scientific">Ferrigenium kumadai</name>
    <dbReference type="NCBI Taxonomy" id="1682490"/>
    <lineage>
        <taxon>Bacteria</taxon>
        <taxon>Pseudomonadati</taxon>
        <taxon>Pseudomonadota</taxon>
        <taxon>Betaproteobacteria</taxon>
        <taxon>Nitrosomonadales</taxon>
        <taxon>Gallionellaceae</taxon>
        <taxon>Ferrigenium</taxon>
    </lineage>
</organism>
<comment type="cofactor">
    <cofactor evidence="8">
        <name>heme</name>
        <dbReference type="ChEBI" id="CHEBI:30413"/>
    </cofactor>
</comment>
<dbReference type="AlphaFoldDB" id="A0AAN1W0B0"/>
<dbReference type="GO" id="GO:0042744">
    <property type="term" value="P:hydrogen peroxide catabolic process"/>
    <property type="evidence" value="ECO:0007669"/>
    <property type="project" value="TreeGrafter"/>
</dbReference>
<evidence type="ECO:0000256" key="5">
    <source>
        <dbReference type="ARBA" id="ARBA00022723"/>
    </source>
</evidence>
<dbReference type="EC" id="1.11.1.-" evidence="8"/>
<accession>A0AAN1W0B0</accession>
<dbReference type="GO" id="GO:0046872">
    <property type="term" value="F:metal ion binding"/>
    <property type="evidence" value="ECO:0007669"/>
    <property type="project" value="UniProtKB-KW"/>
</dbReference>